<dbReference type="Gene3D" id="2.40.128.270">
    <property type="match status" value="1"/>
</dbReference>
<dbReference type="InterPro" id="IPR053147">
    <property type="entry name" value="Hsp_HslJ-like"/>
</dbReference>
<keyword evidence="3" id="KW-0346">Stress response</keyword>
<dbReference type="InterPro" id="IPR005184">
    <property type="entry name" value="DUF306_Meta_HslJ"/>
</dbReference>
<gene>
    <name evidence="3" type="ORF">CLV31_102304</name>
</gene>
<feature type="chain" id="PRO_5016433447" evidence="1">
    <location>
        <begin position="21"/>
        <end position="136"/>
    </location>
</feature>
<dbReference type="PANTHER" id="PTHR35535">
    <property type="entry name" value="HEAT SHOCK PROTEIN HSLJ"/>
    <property type="match status" value="1"/>
</dbReference>
<sequence>MKTKVMIFAMMLLGIFSSCSSTFPDSKWTNKQWTVVEMLGVPVQTSNTPQDAHLMFNAGEKMVNGNGSCNRIYGPYEIGKRNSLKFGNLASTMMACQNQAFENKYLETLRSVERYQISGGELWLKDSKKRVILKLR</sequence>
<feature type="domain" description="DUF306" evidence="2">
    <location>
        <begin position="27"/>
        <end position="135"/>
    </location>
</feature>
<reference evidence="3 4" key="1">
    <citation type="submission" date="2018-06" db="EMBL/GenBank/DDBJ databases">
        <title>Genomic Encyclopedia of Archaeal and Bacterial Type Strains, Phase II (KMG-II): from individual species to whole genera.</title>
        <authorList>
            <person name="Goeker M."/>
        </authorList>
    </citation>
    <scope>NUCLEOTIDE SEQUENCE [LARGE SCALE GENOMIC DNA]</scope>
    <source>
        <strain evidence="3 4">T4</strain>
    </source>
</reference>
<protein>
    <submittedName>
        <fullName evidence="3">Heat shock protein HslJ</fullName>
    </submittedName>
</protein>
<dbReference type="PANTHER" id="PTHR35535:SF1">
    <property type="entry name" value="HEAT SHOCK PROTEIN HSLJ"/>
    <property type="match status" value="1"/>
</dbReference>
<accession>A0A326RY60</accession>
<evidence type="ECO:0000256" key="1">
    <source>
        <dbReference type="SAM" id="SignalP"/>
    </source>
</evidence>
<keyword evidence="1" id="KW-0732">Signal</keyword>
<dbReference type="Proteomes" id="UP000248917">
    <property type="component" value="Unassembled WGS sequence"/>
</dbReference>
<dbReference type="Pfam" id="PF03724">
    <property type="entry name" value="META"/>
    <property type="match status" value="1"/>
</dbReference>
<feature type="signal peptide" evidence="1">
    <location>
        <begin position="1"/>
        <end position="20"/>
    </location>
</feature>
<organism evidence="3 4">
    <name type="scientific">Algoriphagus aquaeductus</name>
    <dbReference type="NCBI Taxonomy" id="475299"/>
    <lineage>
        <taxon>Bacteria</taxon>
        <taxon>Pseudomonadati</taxon>
        <taxon>Bacteroidota</taxon>
        <taxon>Cytophagia</taxon>
        <taxon>Cytophagales</taxon>
        <taxon>Cyclobacteriaceae</taxon>
        <taxon>Algoriphagus</taxon>
    </lineage>
</organism>
<dbReference type="EMBL" id="QKTX01000002">
    <property type="protein sequence ID" value="PZV86404.1"/>
    <property type="molecule type" value="Genomic_DNA"/>
</dbReference>
<evidence type="ECO:0000313" key="3">
    <source>
        <dbReference type="EMBL" id="PZV86404.1"/>
    </source>
</evidence>
<name>A0A326RY60_9BACT</name>
<evidence type="ECO:0000313" key="4">
    <source>
        <dbReference type="Proteomes" id="UP000248917"/>
    </source>
</evidence>
<proteinExistence type="predicted"/>
<dbReference type="PROSITE" id="PS51257">
    <property type="entry name" value="PROKAR_LIPOPROTEIN"/>
    <property type="match status" value="1"/>
</dbReference>
<comment type="caution">
    <text evidence="3">The sequence shown here is derived from an EMBL/GenBank/DDBJ whole genome shotgun (WGS) entry which is preliminary data.</text>
</comment>
<keyword evidence="4" id="KW-1185">Reference proteome</keyword>
<dbReference type="InterPro" id="IPR038670">
    <property type="entry name" value="HslJ-like_sf"/>
</dbReference>
<evidence type="ECO:0000259" key="2">
    <source>
        <dbReference type="Pfam" id="PF03724"/>
    </source>
</evidence>
<dbReference type="AlphaFoldDB" id="A0A326RY60"/>